<evidence type="ECO:0000256" key="5">
    <source>
        <dbReference type="ARBA" id="ARBA00022692"/>
    </source>
</evidence>
<feature type="transmembrane region" description="Helical" evidence="8">
    <location>
        <begin position="300"/>
        <end position="322"/>
    </location>
</feature>
<sequence>MANKGSSVQNYFVKVLNGMAQGLFASLLIGLIIKQIGTYTGIEQLVVFGNIAQKLMGPAIGVGVAYSIGAPPLGIFAAAVTGAIGANTVIFDGATTIIQTGEPVGAFVAALVGAEVSKLVGGKTKFDIILIPLTSIVVGGMTGYYISPYIAAMMNGLGEFINNLTELHPIPMGITISVVMGIILTLPISSAALAMSLNLSGLAAGAATVGCAANMIGFAVASYRENKMGGLVAQGLGTSMLQIPNIIKNPRIWIPAIVASAVLGPISTAVLKLESSAIGAGMGTSGLVGQIAMIETMGASTYVITSIILMHFILPGIIAFAVSEWMRKKGWIKRGDMQL</sequence>
<feature type="transmembrane region" description="Helical" evidence="8">
    <location>
        <begin position="202"/>
        <end position="223"/>
    </location>
</feature>
<comment type="subcellular location">
    <subcellularLocation>
        <location evidence="1">Cell membrane</location>
        <topology evidence="1">Multi-pass membrane protein</topology>
    </subcellularLocation>
</comment>
<keyword evidence="3" id="KW-1003">Cell membrane</keyword>
<evidence type="ECO:0000256" key="7">
    <source>
        <dbReference type="ARBA" id="ARBA00023136"/>
    </source>
</evidence>
<keyword evidence="6 8" id="KW-1133">Transmembrane helix</keyword>
<evidence type="ECO:0000313" key="11">
    <source>
        <dbReference type="Proteomes" id="UP000298381"/>
    </source>
</evidence>
<feature type="transmembrane region" description="Helical" evidence="8">
    <location>
        <begin position="128"/>
        <end position="150"/>
    </location>
</feature>
<keyword evidence="5 8" id="KW-0812">Transmembrane</keyword>
<evidence type="ECO:0000256" key="6">
    <source>
        <dbReference type="ARBA" id="ARBA00022989"/>
    </source>
</evidence>
<evidence type="ECO:0000256" key="3">
    <source>
        <dbReference type="ARBA" id="ARBA00022475"/>
    </source>
</evidence>
<keyword evidence="7 8" id="KW-0472">Membrane</keyword>
<dbReference type="GO" id="GO:0009401">
    <property type="term" value="P:phosphoenolpyruvate-dependent sugar phosphotransferase system"/>
    <property type="evidence" value="ECO:0007669"/>
    <property type="project" value="InterPro"/>
</dbReference>
<feature type="transmembrane region" description="Helical" evidence="8">
    <location>
        <begin position="12"/>
        <end position="33"/>
    </location>
</feature>
<dbReference type="Pfam" id="PF13303">
    <property type="entry name" value="PTS_EIIC_2"/>
    <property type="match status" value="1"/>
</dbReference>
<name>A0A4Z0D2B0_9FIRM</name>
<dbReference type="OrthoDB" id="396983at2"/>
<evidence type="ECO:0000256" key="1">
    <source>
        <dbReference type="ARBA" id="ARBA00004651"/>
    </source>
</evidence>
<keyword evidence="11" id="KW-1185">Reference proteome</keyword>
<dbReference type="RefSeq" id="WP_135271573.1">
    <property type="nucleotide sequence ID" value="NZ_SRIB01000012.1"/>
</dbReference>
<gene>
    <name evidence="10" type="ORF">E4100_08250</name>
</gene>
<evidence type="ECO:0000256" key="4">
    <source>
        <dbReference type="ARBA" id="ARBA00022597"/>
    </source>
</evidence>
<reference evidence="10 11" key="1">
    <citation type="submission" date="2019-03" db="EMBL/GenBank/DDBJ databases">
        <title>Draft genome sequence data and analysis of a Fermenting Bacterium, Soehngenia longevitae strain 1933PT, isolated from petroleum reservoir in Azerbaijan.</title>
        <authorList>
            <person name="Grouzdev D.S."/>
            <person name="Bidzhieva S.K."/>
            <person name="Sokolova D.S."/>
            <person name="Tourova T.P."/>
            <person name="Poltaraus A.B."/>
            <person name="Nazina T.N."/>
        </authorList>
    </citation>
    <scope>NUCLEOTIDE SEQUENCE [LARGE SCALE GENOMIC DNA]</scope>
    <source>
        <strain evidence="10 11">1933P</strain>
    </source>
</reference>
<evidence type="ECO:0000259" key="9">
    <source>
        <dbReference type="Pfam" id="PF13303"/>
    </source>
</evidence>
<evidence type="ECO:0000256" key="2">
    <source>
        <dbReference type="ARBA" id="ARBA00022448"/>
    </source>
</evidence>
<organism evidence="10 11">
    <name type="scientific">Soehngenia longivitae</name>
    <dbReference type="NCBI Taxonomy" id="2562294"/>
    <lineage>
        <taxon>Bacteria</taxon>
        <taxon>Bacillati</taxon>
        <taxon>Bacillota</taxon>
        <taxon>Tissierellia</taxon>
        <taxon>Tissierellales</taxon>
        <taxon>Tissierellaceae</taxon>
        <taxon>Soehngenia</taxon>
    </lineage>
</organism>
<feature type="transmembrane region" description="Helical" evidence="8">
    <location>
        <begin position="170"/>
        <end position="195"/>
    </location>
</feature>
<proteinExistence type="predicted"/>
<protein>
    <submittedName>
        <fullName evidence="10">PTS sugar transporter subunit IIC</fullName>
    </submittedName>
</protein>
<dbReference type="GO" id="GO:0005886">
    <property type="term" value="C:plasma membrane"/>
    <property type="evidence" value="ECO:0007669"/>
    <property type="project" value="UniProtKB-SubCell"/>
</dbReference>
<dbReference type="AlphaFoldDB" id="A0A4Z0D2B0"/>
<accession>A0A4Z0D2B0</accession>
<dbReference type="Proteomes" id="UP000298381">
    <property type="component" value="Unassembled WGS sequence"/>
</dbReference>
<keyword evidence="2" id="KW-0813">Transport</keyword>
<dbReference type="EMBL" id="SRIB01000012">
    <property type="protein sequence ID" value="TFZ39475.1"/>
    <property type="molecule type" value="Genomic_DNA"/>
</dbReference>
<comment type="caution">
    <text evidence="10">The sequence shown here is derived from an EMBL/GenBank/DDBJ whole genome shotgun (WGS) entry which is preliminary data.</text>
</comment>
<dbReference type="InterPro" id="IPR003352">
    <property type="entry name" value="PTS_EIIC"/>
</dbReference>
<keyword evidence="4 10" id="KW-0762">Sugar transport</keyword>
<evidence type="ECO:0000313" key="10">
    <source>
        <dbReference type="EMBL" id="TFZ39475.1"/>
    </source>
</evidence>
<evidence type="ECO:0000256" key="8">
    <source>
        <dbReference type="SAM" id="Phobius"/>
    </source>
</evidence>
<feature type="domain" description="Phosphotransferase system EIIC" evidence="9">
    <location>
        <begin position="14"/>
        <end position="338"/>
    </location>
</feature>
<dbReference type="GO" id="GO:0008982">
    <property type="term" value="F:protein-N(PI)-phosphohistidine-sugar phosphotransferase activity"/>
    <property type="evidence" value="ECO:0007669"/>
    <property type="project" value="InterPro"/>
</dbReference>